<protein>
    <recommendedName>
        <fullName evidence="4">Small ribosomal subunit protein uS15</fullName>
    </recommendedName>
</protein>
<dbReference type="RefSeq" id="WP_144994124.1">
    <property type="nucleotide sequence ID" value="NZ_CP036281.1"/>
</dbReference>
<evidence type="ECO:0000256" key="3">
    <source>
        <dbReference type="ARBA" id="ARBA00064542"/>
    </source>
</evidence>
<evidence type="ECO:0000256" key="1">
    <source>
        <dbReference type="ARBA" id="ARBA00022980"/>
    </source>
</evidence>
<name>A0A518CJU8_9PLAN</name>
<proteinExistence type="inferred from homology"/>
<sequence length="89" mass="10412">MSITQEEKQNKIAEFRTSDADCGSSEVQIALLTHRINTLTDHLKQNKKDHSSRRGLLAMVSRRRSLLDYLKKTNYETYLSMLERLSIRK</sequence>
<keyword evidence="1 4" id="KW-0689">Ribosomal protein</keyword>
<dbReference type="Gene3D" id="1.10.287.10">
    <property type="entry name" value="S15/NS1, RNA-binding"/>
    <property type="match status" value="1"/>
</dbReference>
<dbReference type="GO" id="GO:0019843">
    <property type="term" value="F:rRNA binding"/>
    <property type="evidence" value="ECO:0007669"/>
    <property type="project" value="UniProtKB-UniRule"/>
</dbReference>
<dbReference type="AlphaFoldDB" id="A0A518CJU8"/>
<dbReference type="Proteomes" id="UP000317178">
    <property type="component" value="Chromosome"/>
</dbReference>
<dbReference type="InterPro" id="IPR000589">
    <property type="entry name" value="Ribosomal_uS15"/>
</dbReference>
<evidence type="ECO:0000256" key="2">
    <source>
        <dbReference type="ARBA" id="ARBA00023274"/>
    </source>
</evidence>
<accession>A0A518CJU8</accession>
<reference evidence="7 8" key="1">
    <citation type="submission" date="2019-02" db="EMBL/GenBank/DDBJ databases">
        <title>Deep-cultivation of Planctomycetes and their phenomic and genomic characterization uncovers novel biology.</title>
        <authorList>
            <person name="Wiegand S."/>
            <person name="Jogler M."/>
            <person name="Boedeker C."/>
            <person name="Pinto D."/>
            <person name="Vollmers J."/>
            <person name="Rivas-Marin E."/>
            <person name="Kohn T."/>
            <person name="Peeters S.H."/>
            <person name="Heuer A."/>
            <person name="Rast P."/>
            <person name="Oberbeckmann S."/>
            <person name="Bunk B."/>
            <person name="Jeske O."/>
            <person name="Meyerdierks A."/>
            <person name="Storesund J.E."/>
            <person name="Kallscheuer N."/>
            <person name="Luecker S."/>
            <person name="Lage O.M."/>
            <person name="Pohl T."/>
            <person name="Merkel B.J."/>
            <person name="Hornburger P."/>
            <person name="Mueller R.-W."/>
            <person name="Bruemmer F."/>
            <person name="Labrenz M."/>
            <person name="Spormann A.M."/>
            <person name="Op den Camp H."/>
            <person name="Overmann J."/>
            <person name="Amann R."/>
            <person name="Jetten M.S.M."/>
            <person name="Mascher T."/>
            <person name="Medema M.H."/>
            <person name="Devos D.P."/>
            <person name="Kaster A.-K."/>
            <person name="Ovreas L."/>
            <person name="Rohde M."/>
            <person name="Galperin M.Y."/>
            <person name="Jogler C."/>
        </authorList>
    </citation>
    <scope>NUCLEOTIDE SEQUENCE [LARGE SCALE GENOMIC DNA]</scope>
    <source>
        <strain evidence="7 8">Pla110</strain>
    </source>
</reference>
<evidence type="ECO:0000313" key="7">
    <source>
        <dbReference type="EMBL" id="QDU79487.1"/>
    </source>
</evidence>
<comment type="subunit">
    <text evidence="3 4">Part of the 30S ribosomal subunit. Forms a bridge to the 50S subunit in the 70S ribosome, contacting the 23S rRNA.</text>
</comment>
<dbReference type="SMART" id="SM01387">
    <property type="entry name" value="Ribosomal_S15"/>
    <property type="match status" value="1"/>
</dbReference>
<keyword evidence="4 6" id="KW-0699">rRNA-binding</keyword>
<dbReference type="InterPro" id="IPR005290">
    <property type="entry name" value="Ribosomal_uS15_bac-type"/>
</dbReference>
<dbReference type="Gene3D" id="6.10.250.3130">
    <property type="match status" value="1"/>
</dbReference>
<dbReference type="InterPro" id="IPR009068">
    <property type="entry name" value="uS15_NS1_RNA-bd_sf"/>
</dbReference>
<dbReference type="PANTHER" id="PTHR23321">
    <property type="entry name" value="RIBOSOMAL PROTEIN S15, BACTERIAL AND ORGANELLAR"/>
    <property type="match status" value="1"/>
</dbReference>
<evidence type="ECO:0000256" key="5">
    <source>
        <dbReference type="RuleBase" id="RU003919"/>
    </source>
</evidence>
<keyword evidence="4 6" id="KW-0694">RNA-binding</keyword>
<comment type="function">
    <text evidence="4">Forms an intersubunit bridge (bridge B4) with the 23S rRNA of the 50S subunit in the ribosome.</text>
</comment>
<dbReference type="GO" id="GO:0003735">
    <property type="term" value="F:structural constituent of ribosome"/>
    <property type="evidence" value="ECO:0007669"/>
    <property type="project" value="InterPro"/>
</dbReference>
<comment type="function">
    <text evidence="4 6">One of the primary rRNA binding proteins, it binds directly to 16S rRNA where it helps nucleate assembly of the platform of the 30S subunit by binding and bridging several RNA helices of the 16S rRNA.</text>
</comment>
<dbReference type="GO" id="GO:0022627">
    <property type="term" value="C:cytosolic small ribosomal subunit"/>
    <property type="evidence" value="ECO:0007669"/>
    <property type="project" value="TreeGrafter"/>
</dbReference>
<evidence type="ECO:0000256" key="4">
    <source>
        <dbReference type="HAMAP-Rule" id="MF_01343"/>
    </source>
</evidence>
<dbReference type="CDD" id="cd00353">
    <property type="entry name" value="Ribosomal_S15p_S13e"/>
    <property type="match status" value="1"/>
</dbReference>
<gene>
    <name evidence="4 7" type="primary">rpsO</name>
    <name evidence="7" type="ORF">Pla110_11970</name>
</gene>
<evidence type="ECO:0000313" key="8">
    <source>
        <dbReference type="Proteomes" id="UP000317178"/>
    </source>
</evidence>
<dbReference type="HAMAP" id="MF_01343_B">
    <property type="entry name" value="Ribosomal_uS15_B"/>
    <property type="match status" value="1"/>
</dbReference>
<dbReference type="FunFam" id="1.10.287.10:FF:000002">
    <property type="entry name" value="30S ribosomal protein S15"/>
    <property type="match status" value="1"/>
</dbReference>
<dbReference type="OrthoDB" id="9799262at2"/>
<evidence type="ECO:0000256" key="6">
    <source>
        <dbReference type="RuleBase" id="RU004524"/>
    </source>
</evidence>
<dbReference type="EMBL" id="CP036281">
    <property type="protein sequence ID" value="QDU79487.1"/>
    <property type="molecule type" value="Genomic_DNA"/>
</dbReference>
<organism evidence="7 8">
    <name type="scientific">Polystyrenella longa</name>
    <dbReference type="NCBI Taxonomy" id="2528007"/>
    <lineage>
        <taxon>Bacteria</taxon>
        <taxon>Pseudomonadati</taxon>
        <taxon>Planctomycetota</taxon>
        <taxon>Planctomycetia</taxon>
        <taxon>Planctomycetales</taxon>
        <taxon>Planctomycetaceae</taxon>
        <taxon>Polystyrenella</taxon>
    </lineage>
</organism>
<keyword evidence="2 4" id="KW-0687">Ribonucleoprotein</keyword>
<dbReference type="SUPFAM" id="SSF47060">
    <property type="entry name" value="S15/NS1 RNA-binding domain"/>
    <property type="match status" value="1"/>
</dbReference>
<dbReference type="NCBIfam" id="TIGR00952">
    <property type="entry name" value="S15_bact"/>
    <property type="match status" value="1"/>
</dbReference>
<dbReference type="GO" id="GO:0006412">
    <property type="term" value="P:translation"/>
    <property type="evidence" value="ECO:0007669"/>
    <property type="project" value="UniProtKB-UniRule"/>
</dbReference>
<comment type="similarity">
    <text evidence="4 5">Belongs to the universal ribosomal protein uS15 family.</text>
</comment>
<dbReference type="PANTHER" id="PTHR23321:SF26">
    <property type="entry name" value="SMALL RIBOSOMAL SUBUNIT PROTEIN US15M"/>
    <property type="match status" value="1"/>
</dbReference>
<dbReference type="PROSITE" id="PS00362">
    <property type="entry name" value="RIBOSOMAL_S15"/>
    <property type="match status" value="1"/>
</dbReference>
<keyword evidence="8" id="KW-1185">Reference proteome</keyword>
<dbReference type="KEGG" id="plon:Pla110_11970"/>
<dbReference type="Pfam" id="PF00312">
    <property type="entry name" value="Ribosomal_S15"/>
    <property type="match status" value="1"/>
</dbReference>